<evidence type="ECO:0000256" key="2">
    <source>
        <dbReference type="SAM" id="SignalP"/>
    </source>
</evidence>
<feature type="non-terminal residue" evidence="3">
    <location>
        <position position="52"/>
    </location>
</feature>
<name>D3ANN1_9FIRM</name>
<feature type="compositionally biased region" description="Basic and acidic residues" evidence="1">
    <location>
        <begin position="41"/>
        <end position="52"/>
    </location>
</feature>
<evidence type="ECO:0000313" key="3">
    <source>
        <dbReference type="EMBL" id="EFC96572.1"/>
    </source>
</evidence>
<dbReference type="EMBL" id="ACIO01000525">
    <property type="protein sequence ID" value="EFC96572.1"/>
    <property type="molecule type" value="Genomic_DNA"/>
</dbReference>
<accession>D3ANN1</accession>
<organism evidence="3 4">
    <name type="scientific">Hungatella hathewayi DSM 13479</name>
    <dbReference type="NCBI Taxonomy" id="566550"/>
    <lineage>
        <taxon>Bacteria</taxon>
        <taxon>Bacillati</taxon>
        <taxon>Bacillota</taxon>
        <taxon>Clostridia</taxon>
        <taxon>Lachnospirales</taxon>
        <taxon>Lachnospiraceae</taxon>
        <taxon>Hungatella</taxon>
    </lineage>
</organism>
<gene>
    <name evidence="3" type="ORF">CLOSTHATH_05233</name>
</gene>
<evidence type="ECO:0000313" key="4">
    <source>
        <dbReference type="Proteomes" id="UP000004968"/>
    </source>
</evidence>
<proteinExistence type="predicted"/>
<evidence type="ECO:0000256" key="1">
    <source>
        <dbReference type="SAM" id="MobiDB-lite"/>
    </source>
</evidence>
<dbReference type="HOGENOM" id="CLU_3091953_0_0_9"/>
<dbReference type="AlphaFoldDB" id="D3ANN1"/>
<feature type="region of interest" description="Disordered" evidence="1">
    <location>
        <begin position="23"/>
        <end position="52"/>
    </location>
</feature>
<feature type="chain" id="PRO_5003041493" evidence="2">
    <location>
        <begin position="22"/>
        <end position="52"/>
    </location>
</feature>
<protein>
    <submittedName>
        <fullName evidence="3">Uncharacterized protein</fullName>
    </submittedName>
</protein>
<keyword evidence="2" id="KW-0732">Signal</keyword>
<dbReference type="Proteomes" id="UP000004968">
    <property type="component" value="Unassembled WGS sequence"/>
</dbReference>
<feature type="signal peptide" evidence="2">
    <location>
        <begin position="1"/>
        <end position="21"/>
    </location>
</feature>
<sequence length="52" mass="5184">MKRRRITALALSAMMVGTMLAGCGTKSEAPAGGESAVQTEAGEKKETTGGAA</sequence>
<reference evidence="3 4" key="1">
    <citation type="submission" date="2010-01" db="EMBL/GenBank/DDBJ databases">
        <authorList>
            <person name="Weinstock G."/>
            <person name="Sodergren E."/>
            <person name="Clifton S."/>
            <person name="Fulton L."/>
            <person name="Fulton B."/>
            <person name="Courtney L."/>
            <person name="Fronick C."/>
            <person name="Harrison M."/>
            <person name="Strong C."/>
            <person name="Farmer C."/>
            <person name="Delahaunty K."/>
            <person name="Markovic C."/>
            <person name="Hall O."/>
            <person name="Minx P."/>
            <person name="Tomlinson C."/>
            <person name="Mitreva M."/>
            <person name="Nelson J."/>
            <person name="Hou S."/>
            <person name="Wollam A."/>
            <person name="Pepin K.H."/>
            <person name="Johnson M."/>
            <person name="Bhonagiri V."/>
            <person name="Nash W.E."/>
            <person name="Warren W."/>
            <person name="Chinwalla A."/>
            <person name="Mardis E.R."/>
            <person name="Wilson R.K."/>
        </authorList>
    </citation>
    <scope>NUCLEOTIDE SEQUENCE [LARGE SCALE GENOMIC DNA]</scope>
    <source>
        <strain evidence="3 4">DSM 13479</strain>
    </source>
</reference>
<comment type="caution">
    <text evidence="3">The sequence shown here is derived from an EMBL/GenBank/DDBJ whole genome shotgun (WGS) entry which is preliminary data.</text>
</comment>
<dbReference type="PROSITE" id="PS51257">
    <property type="entry name" value="PROKAR_LIPOPROTEIN"/>
    <property type="match status" value="1"/>
</dbReference>